<keyword evidence="2" id="KW-1185">Reference proteome</keyword>
<accession>A0A1P8KA62</accession>
<dbReference type="Proteomes" id="UP000186110">
    <property type="component" value="Chromosome"/>
</dbReference>
<dbReference type="AlphaFoldDB" id="A0A1P8KA62"/>
<dbReference type="EMBL" id="CP019239">
    <property type="protein sequence ID" value="APW42897.1"/>
    <property type="molecule type" value="Genomic_DNA"/>
</dbReference>
<dbReference type="KEGG" id="rsb:RS694_10365"/>
<dbReference type="STRING" id="1484693.RS694_10365"/>
<dbReference type="RefSeq" id="WP_029705692.1">
    <property type="nucleotide sequence ID" value="NZ_CP019239.1"/>
</dbReference>
<evidence type="ECO:0000313" key="1">
    <source>
        <dbReference type="EMBL" id="APW42897.1"/>
    </source>
</evidence>
<sequence length="100" mass="11250">MRFPLRGRALQVALNFGNEHVITNLKDLGFTPDRAADVAAAAKKYADEETALLVRQLIPKSAWPGVVVVRRHFVAPREETWLMLKYESGKGWNLDSALFV</sequence>
<name>A0A1P8KA62_9BURK</name>
<organism evidence="1 2">
    <name type="scientific">Rhodoferax saidenbachensis</name>
    <dbReference type="NCBI Taxonomy" id="1484693"/>
    <lineage>
        <taxon>Bacteria</taxon>
        <taxon>Pseudomonadati</taxon>
        <taxon>Pseudomonadota</taxon>
        <taxon>Betaproteobacteria</taxon>
        <taxon>Burkholderiales</taxon>
        <taxon>Comamonadaceae</taxon>
        <taxon>Rhodoferax</taxon>
    </lineage>
</organism>
<reference evidence="1 2" key="1">
    <citation type="submission" date="2017-01" db="EMBL/GenBank/DDBJ databases">
        <authorList>
            <person name="Mah S.A."/>
            <person name="Swanson W.J."/>
            <person name="Moy G.W."/>
            <person name="Vacquier V.D."/>
        </authorList>
    </citation>
    <scope>NUCLEOTIDE SEQUENCE [LARGE SCALE GENOMIC DNA]</scope>
    <source>
        <strain evidence="1 2">DSM 22694</strain>
    </source>
</reference>
<gene>
    <name evidence="1" type="ORF">RS694_10365</name>
</gene>
<protein>
    <submittedName>
        <fullName evidence="1">Uncharacterized protein</fullName>
    </submittedName>
</protein>
<proteinExistence type="predicted"/>
<evidence type="ECO:0000313" key="2">
    <source>
        <dbReference type="Proteomes" id="UP000186110"/>
    </source>
</evidence>